<organism evidence="1 2">
    <name type="scientific">Erwinia phage vB_EamM-Y2</name>
    <dbReference type="NCBI Taxonomy" id="1051676"/>
    <lineage>
        <taxon>Viruses</taxon>
        <taxon>Duplodnaviria</taxon>
        <taxon>Heunggongvirae</taxon>
        <taxon>Uroviricota</taxon>
        <taxon>Caudoviricetes</taxon>
        <taxon>Chaseviridae</taxon>
        <taxon>Cleopatravirinae</taxon>
        <taxon>Loessnervirus</taxon>
        <taxon>Loessnervirus Y2</taxon>
    </lineage>
</organism>
<evidence type="ECO:0000313" key="1">
    <source>
        <dbReference type="EMBL" id="AEJ81414.1"/>
    </source>
</evidence>
<reference evidence="1 2" key="1">
    <citation type="journal article" date="2011" name="Appl. Environ. Microbiol.">
        <title>Novel Virulent and Broad-Host-Range Erwinia amylovora Bacteriophages Reveal a High Degree of Mosaicism and a Relationship to Enterobacteriaceae Phages.</title>
        <authorList>
            <person name="Born Y."/>
            <person name="Fieseler L."/>
            <person name="Marazzi J."/>
            <person name="Lurz R."/>
            <person name="Duffy B."/>
            <person name="Loessner M.J."/>
        </authorList>
    </citation>
    <scope>NUCLEOTIDE SEQUENCE [LARGE SCALE GENOMIC DNA]</scope>
</reference>
<dbReference type="EMBL" id="HQ728264">
    <property type="protein sequence ID" value="AEJ81414.1"/>
    <property type="molecule type" value="Genomic_DNA"/>
</dbReference>
<proteinExistence type="predicted"/>
<name>G0YPY7_9CAUD</name>
<dbReference type="KEGG" id="vg:14010469"/>
<dbReference type="RefSeq" id="YP_007004688.1">
    <property type="nucleotide sequence ID" value="NC_019504.1"/>
</dbReference>
<dbReference type="GeneID" id="14010469"/>
<dbReference type="Proteomes" id="UP000008892">
    <property type="component" value="Segment"/>
</dbReference>
<accession>G0YPY7</accession>
<sequence>MQWNLQHQRKHFELHIYLGSGRMDECPEVCNIKMQSKHGTKFPAIPVLK</sequence>
<protein>
    <submittedName>
        <fullName evidence="1">Gp38</fullName>
    </submittedName>
</protein>
<evidence type="ECO:0000313" key="2">
    <source>
        <dbReference type="Proteomes" id="UP000008892"/>
    </source>
</evidence>
<keyword evidence="2" id="KW-1185">Reference proteome</keyword>